<feature type="region of interest" description="Disordered" evidence="1">
    <location>
        <begin position="18"/>
        <end position="69"/>
    </location>
</feature>
<evidence type="ECO:0008006" key="5">
    <source>
        <dbReference type="Google" id="ProtNLM"/>
    </source>
</evidence>
<feature type="signal peptide" evidence="2">
    <location>
        <begin position="1"/>
        <end position="20"/>
    </location>
</feature>
<evidence type="ECO:0000256" key="2">
    <source>
        <dbReference type="SAM" id="SignalP"/>
    </source>
</evidence>
<feature type="compositionally biased region" description="Low complexity" evidence="1">
    <location>
        <begin position="38"/>
        <end position="47"/>
    </location>
</feature>
<organism evidence="3 4">
    <name type="scientific">Streptomyces flavalbus</name>
    <dbReference type="NCBI Taxonomy" id="2665155"/>
    <lineage>
        <taxon>Bacteria</taxon>
        <taxon>Bacillati</taxon>
        <taxon>Actinomycetota</taxon>
        <taxon>Actinomycetes</taxon>
        <taxon>Kitasatosporales</taxon>
        <taxon>Streptomycetaceae</taxon>
        <taxon>Streptomyces</taxon>
    </lineage>
</organism>
<accession>A0ABW2W8X0</accession>
<sequence>MAMATATASASLLLLLTACGGGTDDGDAAASQPPPSPSSSSTPTASPDETEPGTETEGDAAPESGEKSQVNVEEVILTQGDLAEFQITESPGGDRDVPPTKARPASCQPVENLRLDAYAPAPTATARRFAVATTGDYRGTGTTITLTSFTTAQAEKMMADLRAAVTKCASGYAGGALTFSEVRKLDSVPVGDEAVSFHLTGRANPTSYTLVRQGSILIRLSSAVGTGGEAEVPQPVMVQQVMKIQAAEARDTAS</sequence>
<feature type="compositionally biased region" description="Acidic residues" evidence="1">
    <location>
        <begin position="48"/>
        <end position="60"/>
    </location>
</feature>
<protein>
    <recommendedName>
        <fullName evidence="5">Sensor domain-containing protein</fullName>
    </recommendedName>
</protein>
<dbReference type="RefSeq" id="WP_381607898.1">
    <property type="nucleotide sequence ID" value="NZ_JBHTEB010000001.1"/>
</dbReference>
<feature type="region of interest" description="Disordered" evidence="1">
    <location>
        <begin position="82"/>
        <end position="107"/>
    </location>
</feature>
<reference evidence="4" key="1">
    <citation type="journal article" date="2019" name="Int. J. Syst. Evol. Microbiol.">
        <title>The Global Catalogue of Microorganisms (GCM) 10K type strain sequencing project: providing services to taxonomists for standard genome sequencing and annotation.</title>
        <authorList>
            <consortium name="The Broad Institute Genomics Platform"/>
            <consortium name="The Broad Institute Genome Sequencing Center for Infectious Disease"/>
            <person name="Wu L."/>
            <person name="Ma J."/>
        </authorList>
    </citation>
    <scope>NUCLEOTIDE SEQUENCE [LARGE SCALE GENOMIC DNA]</scope>
    <source>
        <strain evidence="4">CGMCC 4.7400</strain>
    </source>
</reference>
<proteinExistence type="predicted"/>
<gene>
    <name evidence="3" type="ORF">ACFQZ6_13115</name>
</gene>
<keyword evidence="2" id="KW-0732">Signal</keyword>
<evidence type="ECO:0000313" key="3">
    <source>
        <dbReference type="EMBL" id="MFD0315154.1"/>
    </source>
</evidence>
<dbReference type="EMBL" id="JBHTEB010000001">
    <property type="protein sequence ID" value="MFD0315154.1"/>
    <property type="molecule type" value="Genomic_DNA"/>
</dbReference>
<evidence type="ECO:0000313" key="4">
    <source>
        <dbReference type="Proteomes" id="UP001597023"/>
    </source>
</evidence>
<dbReference type="Proteomes" id="UP001597023">
    <property type="component" value="Unassembled WGS sequence"/>
</dbReference>
<feature type="chain" id="PRO_5047265617" description="Sensor domain-containing protein" evidence="2">
    <location>
        <begin position="21"/>
        <end position="254"/>
    </location>
</feature>
<name>A0ABW2W8X0_9ACTN</name>
<keyword evidence="4" id="KW-1185">Reference proteome</keyword>
<comment type="caution">
    <text evidence="3">The sequence shown here is derived from an EMBL/GenBank/DDBJ whole genome shotgun (WGS) entry which is preliminary data.</text>
</comment>
<evidence type="ECO:0000256" key="1">
    <source>
        <dbReference type="SAM" id="MobiDB-lite"/>
    </source>
</evidence>